<dbReference type="AlphaFoldDB" id="A0AAN8TA82"/>
<proteinExistence type="predicted"/>
<organism evidence="1 2">
    <name type="scientific">Solanum bulbocastanum</name>
    <name type="common">Wild potato</name>
    <dbReference type="NCBI Taxonomy" id="147425"/>
    <lineage>
        <taxon>Eukaryota</taxon>
        <taxon>Viridiplantae</taxon>
        <taxon>Streptophyta</taxon>
        <taxon>Embryophyta</taxon>
        <taxon>Tracheophyta</taxon>
        <taxon>Spermatophyta</taxon>
        <taxon>Magnoliopsida</taxon>
        <taxon>eudicotyledons</taxon>
        <taxon>Gunneridae</taxon>
        <taxon>Pentapetalae</taxon>
        <taxon>asterids</taxon>
        <taxon>lamiids</taxon>
        <taxon>Solanales</taxon>
        <taxon>Solanaceae</taxon>
        <taxon>Solanoideae</taxon>
        <taxon>Solaneae</taxon>
        <taxon>Solanum</taxon>
    </lineage>
</organism>
<accession>A0AAN8TA82</accession>
<dbReference type="Proteomes" id="UP001371456">
    <property type="component" value="Unassembled WGS sequence"/>
</dbReference>
<protein>
    <submittedName>
        <fullName evidence="1">Uncharacterized protein</fullName>
    </submittedName>
</protein>
<comment type="caution">
    <text evidence="1">The sequence shown here is derived from an EMBL/GenBank/DDBJ whole genome shotgun (WGS) entry which is preliminary data.</text>
</comment>
<evidence type="ECO:0000313" key="2">
    <source>
        <dbReference type="Proteomes" id="UP001371456"/>
    </source>
</evidence>
<reference evidence="1 2" key="1">
    <citation type="submission" date="2024-02" db="EMBL/GenBank/DDBJ databases">
        <title>de novo genome assembly of Solanum bulbocastanum strain 11H21.</title>
        <authorList>
            <person name="Hosaka A.J."/>
        </authorList>
    </citation>
    <scope>NUCLEOTIDE SEQUENCE [LARGE SCALE GENOMIC DNA]</scope>
    <source>
        <tissue evidence="1">Young leaves</tissue>
    </source>
</reference>
<sequence>MWNHQLLNLCQKGQERLEIKSVRSKKEFEKLPRKGVYMTCSISHGKNHNKRSCPLKDFVAAGSSNEAGTSRALPEPRESRFINLEEVKERHLLLLLRHLLLLEKLLNLGEGQENQMLILMHLLELGEGKKKTIILMLRHLQEAEEGLVNLLHH</sequence>
<gene>
    <name evidence="1" type="ORF">RDI58_018198</name>
</gene>
<evidence type="ECO:0000313" key="1">
    <source>
        <dbReference type="EMBL" id="KAK6784743.1"/>
    </source>
</evidence>
<keyword evidence="2" id="KW-1185">Reference proteome</keyword>
<dbReference type="EMBL" id="JBANQN010000007">
    <property type="protein sequence ID" value="KAK6784743.1"/>
    <property type="molecule type" value="Genomic_DNA"/>
</dbReference>
<name>A0AAN8TA82_SOLBU</name>